<dbReference type="EMBL" id="CANTFM010002653">
    <property type="protein sequence ID" value="CAI5746941.1"/>
    <property type="molecule type" value="Genomic_DNA"/>
</dbReference>
<dbReference type="PANTHER" id="PTHR11586:SF33">
    <property type="entry name" value="AMINOACYL TRNA SYNTHASE COMPLEX-INTERACTING MULTIFUNCTIONAL PROTEIN 1"/>
    <property type="match status" value="1"/>
</dbReference>
<gene>
    <name evidence="5" type="ORF">PDE001_LOCUS11882</name>
</gene>
<feature type="domain" description="TRNA-binding" evidence="4">
    <location>
        <begin position="1"/>
        <end position="81"/>
    </location>
</feature>
<evidence type="ECO:0000256" key="2">
    <source>
        <dbReference type="ARBA" id="ARBA00022884"/>
    </source>
</evidence>
<dbReference type="Gene3D" id="2.40.50.140">
    <property type="entry name" value="Nucleic acid-binding proteins"/>
    <property type="match status" value="1"/>
</dbReference>
<evidence type="ECO:0000256" key="3">
    <source>
        <dbReference type="PROSITE-ProRule" id="PRU00209"/>
    </source>
</evidence>
<sequence>MSAKINIGEETPRLIAGGLVAHYSLEEMQDRRRLVLCNLKPRNLVGFRSHWMVMCAARHLEKEKVVCVTPPEGAQIGERITFEGLIGEPFSPAQVEKKKVLMVLGEDMKTDDKGIAKWKEYELQTSKGPCTASVNQWRHLTKETRWSGEELEKMTT</sequence>
<dbReference type="InterPro" id="IPR012340">
    <property type="entry name" value="NA-bd_OB-fold"/>
</dbReference>
<dbReference type="SUPFAM" id="SSF50249">
    <property type="entry name" value="Nucleic acid-binding proteins"/>
    <property type="match status" value="1"/>
</dbReference>
<dbReference type="InterPro" id="IPR002547">
    <property type="entry name" value="tRNA-bd_dom"/>
</dbReference>
<dbReference type="PROSITE" id="PS50886">
    <property type="entry name" value="TRBD"/>
    <property type="match status" value="1"/>
</dbReference>
<dbReference type="Pfam" id="PF01588">
    <property type="entry name" value="tRNA_bind"/>
    <property type="match status" value="1"/>
</dbReference>
<evidence type="ECO:0000256" key="1">
    <source>
        <dbReference type="ARBA" id="ARBA00022555"/>
    </source>
</evidence>
<dbReference type="InterPro" id="IPR051270">
    <property type="entry name" value="Tyrosine-tRNA_ligase_regulator"/>
</dbReference>
<reference evidence="5" key="1">
    <citation type="submission" date="2022-12" db="EMBL/GenBank/DDBJ databases">
        <authorList>
            <person name="Webb A."/>
        </authorList>
    </citation>
    <scope>NUCLEOTIDE SEQUENCE</scope>
    <source>
        <strain evidence="5">Pd1</strain>
    </source>
</reference>
<comment type="caution">
    <text evidence="5">The sequence shown here is derived from an EMBL/GenBank/DDBJ whole genome shotgun (WGS) entry which is preliminary data.</text>
</comment>
<keyword evidence="6" id="KW-1185">Reference proteome</keyword>
<organism evidence="5 6">
    <name type="scientific">Peronospora destructor</name>
    <dbReference type="NCBI Taxonomy" id="86335"/>
    <lineage>
        <taxon>Eukaryota</taxon>
        <taxon>Sar</taxon>
        <taxon>Stramenopiles</taxon>
        <taxon>Oomycota</taxon>
        <taxon>Peronosporomycetes</taxon>
        <taxon>Peronosporales</taxon>
        <taxon>Peronosporaceae</taxon>
        <taxon>Peronospora</taxon>
    </lineage>
</organism>
<keyword evidence="1 3" id="KW-0820">tRNA-binding</keyword>
<name>A0AAV0VCM7_9STRA</name>
<dbReference type="Proteomes" id="UP001162029">
    <property type="component" value="Unassembled WGS sequence"/>
</dbReference>
<protein>
    <recommendedName>
        <fullName evidence="4">tRNA-binding domain-containing protein</fullName>
    </recommendedName>
</protein>
<dbReference type="PANTHER" id="PTHR11586">
    <property type="entry name" value="TRNA-AMINOACYLATION COFACTOR ARC1 FAMILY MEMBER"/>
    <property type="match status" value="1"/>
</dbReference>
<keyword evidence="2 3" id="KW-0694">RNA-binding</keyword>
<dbReference type="AlphaFoldDB" id="A0AAV0VCM7"/>
<proteinExistence type="predicted"/>
<evidence type="ECO:0000313" key="5">
    <source>
        <dbReference type="EMBL" id="CAI5746941.1"/>
    </source>
</evidence>
<dbReference type="GO" id="GO:0000049">
    <property type="term" value="F:tRNA binding"/>
    <property type="evidence" value="ECO:0007669"/>
    <property type="project" value="UniProtKB-UniRule"/>
</dbReference>
<evidence type="ECO:0000259" key="4">
    <source>
        <dbReference type="PROSITE" id="PS50886"/>
    </source>
</evidence>
<evidence type="ECO:0000313" key="6">
    <source>
        <dbReference type="Proteomes" id="UP001162029"/>
    </source>
</evidence>
<accession>A0AAV0VCM7</accession>